<comment type="caution">
    <text evidence="1">The sequence shown here is derived from an EMBL/GenBank/DDBJ whole genome shotgun (WGS) entry which is preliminary data.</text>
</comment>
<dbReference type="InterPro" id="IPR052894">
    <property type="entry name" value="AsmA-related"/>
</dbReference>
<dbReference type="PATRIC" id="fig|380242.3.peg.116"/>
<dbReference type="Pfam" id="PF05359">
    <property type="entry name" value="DUF748"/>
    <property type="match status" value="1"/>
</dbReference>
<accession>A0A0M2UYL4</accession>
<protein>
    <recommendedName>
        <fullName evidence="3">DUF748 domain-containing protein</fullName>
    </recommendedName>
</protein>
<dbReference type="Gene3D" id="3.30.1330.60">
    <property type="entry name" value="OmpA-like domain"/>
    <property type="match status" value="1"/>
</dbReference>
<evidence type="ECO:0000313" key="2">
    <source>
        <dbReference type="Proteomes" id="UP000034954"/>
    </source>
</evidence>
<dbReference type="PANTHER" id="PTHR30441">
    <property type="entry name" value="DUF748 DOMAIN-CONTAINING PROTEIN"/>
    <property type="match status" value="1"/>
</dbReference>
<dbReference type="InterPro" id="IPR008023">
    <property type="entry name" value="DUF748"/>
</dbReference>
<name>A0A0M2UYL4_9BACT</name>
<reference evidence="1 2" key="1">
    <citation type="journal article" date="2013" name="BMC Microbiol.">
        <title>Identification of the type II cytochrome c maturation pathway in anammox bacteria by comparative genomics.</title>
        <authorList>
            <person name="Ferousi C."/>
            <person name="Speth D.R."/>
            <person name="Reimann J."/>
            <person name="Op den Camp H.J."/>
            <person name="Allen J.W."/>
            <person name="Keltjens J.T."/>
            <person name="Jetten M.S."/>
        </authorList>
    </citation>
    <scope>NUCLEOTIDE SEQUENCE [LARGE SCALE GENOMIC DNA]</scope>
    <source>
        <strain evidence="1">RU1</strain>
    </source>
</reference>
<dbReference type="InterPro" id="IPR036737">
    <property type="entry name" value="OmpA-like_sf"/>
</dbReference>
<dbReference type="GO" id="GO:0090313">
    <property type="term" value="P:regulation of protein targeting to membrane"/>
    <property type="evidence" value="ECO:0007669"/>
    <property type="project" value="TreeGrafter"/>
</dbReference>
<dbReference type="PANTHER" id="PTHR30441:SF8">
    <property type="entry name" value="DUF748 DOMAIN-CONTAINING PROTEIN"/>
    <property type="match status" value="1"/>
</dbReference>
<organism evidence="1 2">
    <name type="scientific">Candidatus Brocadia fulgida</name>
    <dbReference type="NCBI Taxonomy" id="380242"/>
    <lineage>
        <taxon>Bacteria</taxon>
        <taxon>Pseudomonadati</taxon>
        <taxon>Planctomycetota</taxon>
        <taxon>Candidatus Brocadiia</taxon>
        <taxon>Candidatus Brocadiales</taxon>
        <taxon>Candidatus Brocadiaceae</taxon>
        <taxon>Candidatus Brocadia</taxon>
    </lineage>
</organism>
<dbReference type="Proteomes" id="UP000034954">
    <property type="component" value="Unassembled WGS sequence"/>
</dbReference>
<dbReference type="EMBL" id="LAQJ01000010">
    <property type="protein sequence ID" value="KKO21173.1"/>
    <property type="molecule type" value="Genomic_DNA"/>
</dbReference>
<sequence>MRLEDIQIGAPGFARIELQAGINQTGMITVAGKGALDPSAAEIDVQLSKVALQPFQPYVKQYTRLEIEDGALSVNGHLACSQSGGSPGIDFRGDVAIEAARARDPVLAEDMLRWERLDLKQVQYQNRPGSLTISEIVARGLYASIIIGPDRTANVQHILVSAEPSPGKPDRQQAAGSRLPIRIDQVSVSDSSMNFADLSLTPRFATGIQNLNGTIKGLSSEQLAHADIDLKGQVDKYAPVFIQGKINPLSEKAFTDIIMHFQGIELTTFSPYSGKFAGYKIEKGKLTLELRYKLSEKILIGENHIIVDQFTLGEKVGGPDATKLPVRLAIAILKDSRGVIDIDLPVRGDLNNPEFRLGPLILKTFVNLIVKAATSPFKMLGALVGGEGEEMDFVSFTPGSSSLSQDQQVKLGKLAKALDSRPQLTLALRGTAGESEDRQALAGHAVMALVRKPGDSREGPLTEDEQKRLHKLYRETFKKEDPGDLVSSVDEKGSKLPRHAYKAAVAEASRKRLIENYPVSDDALRTLARERAVSVKEYMIQQGGIAESRIFLLDVDMQAPASSGEIRMPLTLDAR</sequence>
<dbReference type="GO" id="GO:0005886">
    <property type="term" value="C:plasma membrane"/>
    <property type="evidence" value="ECO:0007669"/>
    <property type="project" value="TreeGrafter"/>
</dbReference>
<evidence type="ECO:0008006" key="3">
    <source>
        <dbReference type="Google" id="ProtNLM"/>
    </source>
</evidence>
<gene>
    <name evidence="1" type="ORF">BROFUL_00092</name>
</gene>
<keyword evidence="2" id="KW-1185">Reference proteome</keyword>
<dbReference type="AlphaFoldDB" id="A0A0M2UYL4"/>
<evidence type="ECO:0000313" key="1">
    <source>
        <dbReference type="EMBL" id="KKO21173.1"/>
    </source>
</evidence>
<proteinExistence type="predicted"/>